<evidence type="ECO:0000256" key="5">
    <source>
        <dbReference type="ARBA" id="ARBA00022833"/>
    </source>
</evidence>
<comment type="similarity">
    <text evidence="8">Belongs to the RING-type zinc finger family. ATL subfamily.</text>
</comment>
<evidence type="ECO:0000256" key="3">
    <source>
        <dbReference type="ARBA" id="ARBA00022723"/>
    </source>
</evidence>
<keyword evidence="3" id="KW-0479">Metal-binding</keyword>
<evidence type="ECO:0000313" key="13">
    <source>
        <dbReference type="EMBL" id="OTG13983.1"/>
    </source>
</evidence>
<dbReference type="Gramene" id="mRNA:HanXRQr2_Chr09g0371551">
    <property type="protein sequence ID" value="mRNA:HanXRQr2_Chr09g0371551"/>
    <property type="gene ID" value="HanXRQr2_Chr09g0371551"/>
</dbReference>
<keyword evidence="6 10" id="KW-1133">Transmembrane helix</keyword>
<dbReference type="EMBL" id="CM007898">
    <property type="protein sequence ID" value="OTG13983.1"/>
    <property type="molecule type" value="Genomic_DNA"/>
</dbReference>
<evidence type="ECO:0000256" key="9">
    <source>
        <dbReference type="PROSITE-ProRule" id="PRU00175"/>
    </source>
</evidence>
<dbReference type="InParanoid" id="A0A251TTC1"/>
<dbReference type="InterPro" id="IPR013083">
    <property type="entry name" value="Znf_RING/FYVE/PHD"/>
</dbReference>
<dbReference type="SUPFAM" id="SSF57850">
    <property type="entry name" value="RING/U-box"/>
    <property type="match status" value="1"/>
</dbReference>
<dbReference type="PANTHER" id="PTHR46539:SF9">
    <property type="entry name" value="RING-H2 FINGER PROTEIN ATL56"/>
    <property type="match status" value="1"/>
</dbReference>
<protein>
    <submittedName>
        <fullName evidence="13">Putative zinc finger, RING/FYVE/PHD-type</fullName>
    </submittedName>
    <submittedName>
        <fullName evidence="12">Transcription factor C2H2 family</fullName>
    </submittedName>
</protein>
<feature type="transmembrane region" description="Helical" evidence="10">
    <location>
        <begin position="27"/>
        <end position="59"/>
    </location>
</feature>
<dbReference type="EMBL" id="MNCJ02000324">
    <property type="protein sequence ID" value="KAF5789467.1"/>
    <property type="molecule type" value="Genomic_DNA"/>
</dbReference>
<evidence type="ECO:0000256" key="7">
    <source>
        <dbReference type="ARBA" id="ARBA00023136"/>
    </source>
</evidence>
<keyword evidence="2 10" id="KW-0812">Transmembrane</keyword>
<dbReference type="FunCoup" id="A0A251TTC1">
    <property type="interactions" value="21"/>
</dbReference>
<dbReference type="Pfam" id="PF13639">
    <property type="entry name" value="zf-RING_2"/>
    <property type="match status" value="1"/>
</dbReference>
<evidence type="ECO:0000259" key="11">
    <source>
        <dbReference type="PROSITE" id="PS50089"/>
    </source>
</evidence>
<dbReference type="SMART" id="SM00184">
    <property type="entry name" value="RING"/>
    <property type="match status" value="1"/>
</dbReference>
<evidence type="ECO:0000256" key="10">
    <source>
        <dbReference type="SAM" id="Phobius"/>
    </source>
</evidence>
<proteinExistence type="inferred from homology"/>
<evidence type="ECO:0000256" key="4">
    <source>
        <dbReference type="ARBA" id="ARBA00022771"/>
    </source>
</evidence>
<evidence type="ECO:0000313" key="12">
    <source>
        <dbReference type="EMBL" id="KAF5789467.1"/>
    </source>
</evidence>
<reference evidence="12 14" key="1">
    <citation type="journal article" date="2017" name="Nature">
        <title>The sunflower genome provides insights into oil metabolism, flowering and Asterid evolution.</title>
        <authorList>
            <person name="Badouin H."/>
            <person name="Gouzy J."/>
            <person name="Grassa C.J."/>
            <person name="Murat F."/>
            <person name="Staton S.E."/>
            <person name="Cottret L."/>
            <person name="Lelandais-Briere C."/>
            <person name="Owens G.L."/>
            <person name="Carrere S."/>
            <person name="Mayjonade B."/>
            <person name="Legrand L."/>
            <person name="Gill N."/>
            <person name="Kane N.C."/>
            <person name="Bowers J.E."/>
            <person name="Hubner S."/>
            <person name="Bellec A."/>
            <person name="Berard A."/>
            <person name="Berges H."/>
            <person name="Blanchet N."/>
            <person name="Boniface M.C."/>
            <person name="Brunel D."/>
            <person name="Catrice O."/>
            <person name="Chaidir N."/>
            <person name="Claudel C."/>
            <person name="Donnadieu C."/>
            <person name="Faraut T."/>
            <person name="Fievet G."/>
            <person name="Helmstetter N."/>
            <person name="King M."/>
            <person name="Knapp S.J."/>
            <person name="Lai Z."/>
            <person name="Le Paslier M.C."/>
            <person name="Lippi Y."/>
            <person name="Lorenzon L."/>
            <person name="Mandel J.R."/>
            <person name="Marage G."/>
            <person name="Marchand G."/>
            <person name="Marquand E."/>
            <person name="Bret-Mestries E."/>
            <person name="Morien E."/>
            <person name="Nambeesan S."/>
            <person name="Nguyen T."/>
            <person name="Pegot-Espagnet P."/>
            <person name="Pouilly N."/>
            <person name="Raftis F."/>
            <person name="Sallet E."/>
            <person name="Schiex T."/>
            <person name="Thomas J."/>
            <person name="Vandecasteele C."/>
            <person name="Vares D."/>
            <person name="Vear F."/>
            <person name="Vautrin S."/>
            <person name="Crespi M."/>
            <person name="Mangin B."/>
            <person name="Burke J.M."/>
            <person name="Salse J."/>
            <person name="Munos S."/>
            <person name="Vincourt P."/>
            <person name="Rieseberg L.H."/>
            <person name="Langlade N.B."/>
        </authorList>
    </citation>
    <scope>NUCLEOTIDE SEQUENCE [LARGE SCALE GENOMIC DNA]</scope>
    <source>
        <strain evidence="14">cv. SF193</strain>
        <tissue evidence="12">Leaves</tissue>
    </source>
</reference>
<dbReference type="InterPro" id="IPR001841">
    <property type="entry name" value="Znf_RING"/>
</dbReference>
<dbReference type="AlphaFoldDB" id="A0A251TTC1"/>
<dbReference type="Proteomes" id="UP000215914">
    <property type="component" value="Chromosome 9"/>
</dbReference>
<sequence length="193" mass="22096">MPTTQHHHHATVNHRLPPKQNPKLLSILLKLIIMFLILSIFLIFLGLAAIILLNLLIAGSIANRRRSRRHNAGMQNNLPMFRYSAATTSDDCSICLECFKEGEFCRALPVCDHLFHAKCVDLWLVKVLNCPVCRAPVRVDGDWRSGSVVDDESKFLWAVDVGRQLREYSLSWLFLDLDLVGDNYSVKEVWLRK</sequence>
<comment type="subcellular location">
    <subcellularLocation>
        <location evidence="1">Membrane</location>
    </subcellularLocation>
</comment>
<keyword evidence="14" id="KW-1185">Reference proteome</keyword>
<gene>
    <name evidence="13" type="ORF">HannXRQ_Chr09g0244321</name>
    <name evidence="12" type="ORF">HanXRQr2_Chr09g0371551</name>
</gene>
<evidence type="ECO:0000313" key="14">
    <source>
        <dbReference type="Proteomes" id="UP000215914"/>
    </source>
</evidence>
<organism evidence="13 14">
    <name type="scientific">Helianthus annuus</name>
    <name type="common">Common sunflower</name>
    <dbReference type="NCBI Taxonomy" id="4232"/>
    <lineage>
        <taxon>Eukaryota</taxon>
        <taxon>Viridiplantae</taxon>
        <taxon>Streptophyta</taxon>
        <taxon>Embryophyta</taxon>
        <taxon>Tracheophyta</taxon>
        <taxon>Spermatophyta</taxon>
        <taxon>Magnoliopsida</taxon>
        <taxon>eudicotyledons</taxon>
        <taxon>Gunneridae</taxon>
        <taxon>Pentapetalae</taxon>
        <taxon>asterids</taxon>
        <taxon>campanulids</taxon>
        <taxon>Asterales</taxon>
        <taxon>Asteraceae</taxon>
        <taxon>Asteroideae</taxon>
        <taxon>Heliantheae alliance</taxon>
        <taxon>Heliantheae</taxon>
        <taxon>Helianthus</taxon>
    </lineage>
</organism>
<feature type="domain" description="RING-type" evidence="11">
    <location>
        <begin position="92"/>
        <end position="134"/>
    </location>
</feature>
<dbReference type="GO" id="GO:0008270">
    <property type="term" value="F:zinc ion binding"/>
    <property type="evidence" value="ECO:0007669"/>
    <property type="project" value="UniProtKB-KW"/>
</dbReference>
<keyword evidence="5" id="KW-0862">Zinc</keyword>
<name>A0A251TTC1_HELAN</name>
<dbReference type="GO" id="GO:0016020">
    <property type="term" value="C:membrane"/>
    <property type="evidence" value="ECO:0007669"/>
    <property type="project" value="UniProtKB-SubCell"/>
</dbReference>
<evidence type="ECO:0000256" key="6">
    <source>
        <dbReference type="ARBA" id="ARBA00022989"/>
    </source>
</evidence>
<dbReference type="OMA" id="QFKFCEP"/>
<evidence type="ECO:0000256" key="2">
    <source>
        <dbReference type="ARBA" id="ARBA00022692"/>
    </source>
</evidence>
<dbReference type="Gene3D" id="3.30.40.10">
    <property type="entry name" value="Zinc/RING finger domain, C3HC4 (zinc finger)"/>
    <property type="match status" value="1"/>
</dbReference>
<keyword evidence="4 9" id="KW-0863">Zinc-finger</keyword>
<evidence type="ECO:0000256" key="8">
    <source>
        <dbReference type="ARBA" id="ARBA00024209"/>
    </source>
</evidence>
<reference evidence="13" key="2">
    <citation type="submission" date="2017-02" db="EMBL/GenBank/DDBJ databases">
        <title>Sunflower complete genome.</title>
        <authorList>
            <person name="Langlade N."/>
            <person name="Munos S."/>
        </authorList>
    </citation>
    <scope>NUCLEOTIDE SEQUENCE [LARGE SCALE GENOMIC DNA]</scope>
    <source>
        <tissue evidence="13">Leaves</tissue>
    </source>
</reference>
<dbReference type="PROSITE" id="PS50089">
    <property type="entry name" value="ZF_RING_2"/>
    <property type="match status" value="1"/>
</dbReference>
<evidence type="ECO:0000256" key="1">
    <source>
        <dbReference type="ARBA" id="ARBA00004370"/>
    </source>
</evidence>
<keyword evidence="7 10" id="KW-0472">Membrane</keyword>
<dbReference type="PANTHER" id="PTHR46539">
    <property type="entry name" value="E3 UBIQUITIN-PROTEIN LIGASE ATL42"/>
    <property type="match status" value="1"/>
</dbReference>
<accession>A0A251TTC1</accession>
<reference evidence="12" key="3">
    <citation type="submission" date="2020-06" db="EMBL/GenBank/DDBJ databases">
        <title>Helianthus annuus Genome sequencing and assembly Release 2.</title>
        <authorList>
            <person name="Gouzy J."/>
            <person name="Langlade N."/>
            <person name="Munos S."/>
        </authorList>
    </citation>
    <scope>NUCLEOTIDE SEQUENCE</scope>
    <source>
        <tissue evidence="12">Leaves</tissue>
    </source>
</reference>